<name>A0A974WH97_9BACT</name>
<proteinExistence type="predicted"/>
<evidence type="ECO:0000256" key="1">
    <source>
        <dbReference type="SAM" id="Phobius"/>
    </source>
</evidence>
<keyword evidence="1" id="KW-0812">Transmembrane</keyword>
<evidence type="ECO:0000313" key="2">
    <source>
        <dbReference type="EMBL" id="QSE96080.1"/>
    </source>
</evidence>
<accession>A0A974WH97</accession>
<dbReference type="RefSeq" id="WP_205720593.1">
    <property type="nucleotide sequence ID" value="NZ_CP070608.1"/>
</dbReference>
<evidence type="ECO:0000313" key="3">
    <source>
        <dbReference type="Proteomes" id="UP000662783"/>
    </source>
</evidence>
<dbReference type="Proteomes" id="UP000662783">
    <property type="component" value="Chromosome"/>
</dbReference>
<reference evidence="2" key="1">
    <citation type="submission" date="2021-02" db="EMBL/GenBank/DDBJ databases">
        <title>Fulvivirga sp. S481 isolated from sea water.</title>
        <authorList>
            <person name="Bae S.S."/>
            <person name="Baek K."/>
        </authorList>
    </citation>
    <scope>NUCLEOTIDE SEQUENCE</scope>
    <source>
        <strain evidence="2">S481</strain>
    </source>
</reference>
<feature type="transmembrane region" description="Helical" evidence="1">
    <location>
        <begin position="86"/>
        <end position="107"/>
    </location>
</feature>
<organism evidence="2 3">
    <name type="scientific">Fulvivirga lutea</name>
    <dbReference type="NCBI Taxonomy" id="2810512"/>
    <lineage>
        <taxon>Bacteria</taxon>
        <taxon>Pseudomonadati</taxon>
        <taxon>Bacteroidota</taxon>
        <taxon>Cytophagia</taxon>
        <taxon>Cytophagales</taxon>
        <taxon>Fulvivirgaceae</taxon>
        <taxon>Fulvivirga</taxon>
    </lineage>
</organism>
<dbReference type="AlphaFoldDB" id="A0A974WH97"/>
<keyword evidence="1" id="KW-1133">Transmembrane helix</keyword>
<dbReference type="EMBL" id="CP070608">
    <property type="protein sequence ID" value="QSE96080.1"/>
    <property type="molecule type" value="Genomic_DNA"/>
</dbReference>
<gene>
    <name evidence="2" type="ORF">JR347_10675</name>
</gene>
<keyword evidence="1" id="KW-0472">Membrane</keyword>
<keyword evidence="3" id="KW-1185">Reference proteome</keyword>
<dbReference type="KEGG" id="fuv:JR347_10675"/>
<sequence length="169" mass="19443">MDSKRIEQLIAKYWECETTLEEEKELKNYFSAGDYDAKFKDVAPLFQYYTNEKESASLDGLFDEQVLAEIEQGVPSSPKKGKVMSMFTNISKVAAVILVVVVAGYFIQQEIKEKEQPYLTDTFEDPEKAFEETKKALQLISKNFNKGRKQAKKLSTFNEAQERVKDNNL</sequence>
<protein>
    <recommendedName>
        <fullName evidence="4">Pyruvate ferredoxin oxidoreductase</fullName>
    </recommendedName>
</protein>
<evidence type="ECO:0008006" key="4">
    <source>
        <dbReference type="Google" id="ProtNLM"/>
    </source>
</evidence>